<feature type="non-terminal residue" evidence="2">
    <location>
        <position position="1"/>
    </location>
</feature>
<dbReference type="AlphaFoldDB" id="X0VM18"/>
<proteinExistence type="predicted"/>
<comment type="caution">
    <text evidence="2">The sequence shown here is derived from an EMBL/GenBank/DDBJ whole genome shotgun (WGS) entry which is preliminary data.</text>
</comment>
<reference evidence="2" key="1">
    <citation type="journal article" date="2014" name="Front. Microbiol.">
        <title>High frequency of phylogenetically diverse reductive dehalogenase-homologous genes in deep subseafloor sedimentary metagenomes.</title>
        <authorList>
            <person name="Kawai M."/>
            <person name="Futagami T."/>
            <person name="Toyoda A."/>
            <person name="Takaki Y."/>
            <person name="Nishi S."/>
            <person name="Hori S."/>
            <person name="Arai W."/>
            <person name="Tsubouchi T."/>
            <person name="Morono Y."/>
            <person name="Uchiyama I."/>
            <person name="Ito T."/>
            <person name="Fujiyama A."/>
            <person name="Inagaki F."/>
            <person name="Takami H."/>
        </authorList>
    </citation>
    <scope>NUCLEOTIDE SEQUENCE</scope>
    <source>
        <strain evidence="2">Expedition CK06-06</strain>
    </source>
</reference>
<dbReference type="InterPro" id="IPR024975">
    <property type="entry name" value="NOV_C"/>
</dbReference>
<feature type="domain" description="Protein NO VEIN C-terminal" evidence="1">
    <location>
        <begin position="16"/>
        <end position="99"/>
    </location>
</feature>
<evidence type="ECO:0000259" key="1">
    <source>
        <dbReference type="Pfam" id="PF13020"/>
    </source>
</evidence>
<protein>
    <recommendedName>
        <fullName evidence="1">Protein NO VEIN C-terminal domain-containing protein</fullName>
    </recommendedName>
</protein>
<name>X0VM18_9ZZZZ</name>
<dbReference type="Pfam" id="PF13020">
    <property type="entry name" value="NOV_C"/>
    <property type="match status" value="1"/>
</dbReference>
<sequence length="130" mass="14505">EFFKCGGVKSGPDNGVEEFAMNYAREKLRDQCQNIVPVDKRNFGYDLDAEDRAGNKMHIEVKGLSSERDVELTGNETNAADKHKDNFYLCVVSGIPETPVRYMVRNPAAPGIGKKDKLTIPVNVWKTSGR</sequence>
<accession>X0VM18</accession>
<dbReference type="EMBL" id="BARS01022568">
    <property type="protein sequence ID" value="GAG01571.1"/>
    <property type="molecule type" value="Genomic_DNA"/>
</dbReference>
<organism evidence="2">
    <name type="scientific">marine sediment metagenome</name>
    <dbReference type="NCBI Taxonomy" id="412755"/>
    <lineage>
        <taxon>unclassified sequences</taxon>
        <taxon>metagenomes</taxon>
        <taxon>ecological metagenomes</taxon>
    </lineage>
</organism>
<evidence type="ECO:0000313" key="2">
    <source>
        <dbReference type="EMBL" id="GAG01571.1"/>
    </source>
</evidence>
<gene>
    <name evidence="2" type="ORF">S01H1_36066</name>
</gene>